<dbReference type="PIRSF" id="PIRSF009160">
    <property type="entry name" value="UCP009160"/>
    <property type="match status" value="1"/>
</dbReference>
<evidence type="ECO:0000313" key="2">
    <source>
        <dbReference type="EMBL" id="EMR01286.1"/>
    </source>
</evidence>
<dbReference type="RefSeq" id="WP_009196965.1">
    <property type="nucleotide sequence ID" value="NZ_AODQ01000128.1"/>
</dbReference>
<dbReference type="STRING" id="1279009.ADICEAN_03585"/>
<feature type="transmembrane region" description="Helical" evidence="1">
    <location>
        <begin position="34"/>
        <end position="51"/>
    </location>
</feature>
<feature type="transmembrane region" description="Helical" evidence="1">
    <location>
        <begin position="57"/>
        <end position="78"/>
    </location>
</feature>
<keyword evidence="1" id="KW-0472">Membrane</keyword>
<keyword evidence="1" id="KW-1133">Transmembrane helix</keyword>
<keyword evidence="3" id="KW-1185">Reference proteome</keyword>
<name>M7N262_9BACT</name>
<dbReference type="InterPro" id="IPR010539">
    <property type="entry name" value="BaxI_1-like"/>
</dbReference>
<dbReference type="PATRIC" id="fig|1279009.4.peg.3628"/>
<keyword evidence="1" id="KW-0812">Transmembrane</keyword>
<organism evidence="2 3">
    <name type="scientific">Cesiribacter andamanensis AMV16</name>
    <dbReference type="NCBI Taxonomy" id="1279009"/>
    <lineage>
        <taxon>Bacteria</taxon>
        <taxon>Pseudomonadati</taxon>
        <taxon>Bacteroidota</taxon>
        <taxon>Cytophagia</taxon>
        <taxon>Cytophagales</taxon>
        <taxon>Cesiribacteraceae</taxon>
        <taxon>Cesiribacter</taxon>
    </lineage>
</organism>
<gene>
    <name evidence="2" type="ORF">ADICEAN_03585</name>
</gene>
<feature type="transmembrane region" description="Helical" evidence="1">
    <location>
        <begin position="213"/>
        <end position="231"/>
    </location>
</feature>
<evidence type="ECO:0000256" key="1">
    <source>
        <dbReference type="SAM" id="Phobius"/>
    </source>
</evidence>
<feature type="transmembrane region" description="Helical" evidence="1">
    <location>
        <begin position="111"/>
        <end position="132"/>
    </location>
</feature>
<dbReference type="PANTHER" id="PTHR41282:SF1">
    <property type="entry name" value="CONSERVED TRANSMEMBRANE PROTEIN-RELATED"/>
    <property type="match status" value="1"/>
</dbReference>
<evidence type="ECO:0000313" key="3">
    <source>
        <dbReference type="Proteomes" id="UP000011910"/>
    </source>
</evidence>
<feature type="transmembrane region" description="Helical" evidence="1">
    <location>
        <begin position="85"/>
        <end position="105"/>
    </location>
</feature>
<accession>M7N262</accession>
<dbReference type="Proteomes" id="UP000011910">
    <property type="component" value="Unassembled WGS sequence"/>
</dbReference>
<sequence length="244" mass="26432">MKSSNPTLKKAFSGSLAPDKAGAMSLKGTLDKSFVLLAIVFTGAGLGWLLVRQELAPLIPLLLIAALGGSLLALFTVFNPREAAITAPVYALLEGMFLSCLSLLLDSLVEGVAFQAFGLSGGVFLFMLLVYQQGWVRVNQRFRTVLLLATLAIAAVYLLSFILSLFGQQLPYIHEGGWMGIGFSLLVIGIASLHLLLDFTLIQEGIASGAPKYMEWYAAFSLLVTLVWLYIELMRLLLKLAEAD</sequence>
<dbReference type="AlphaFoldDB" id="M7N262"/>
<proteinExistence type="predicted"/>
<reference evidence="2 3" key="1">
    <citation type="journal article" date="2013" name="Genome Announc.">
        <title>Draft Genome Sequence of Cesiribacter andamanensis Strain AMV16T, Isolated from a Soil Sample from a Mud Volcano in the Andaman Islands, India.</title>
        <authorList>
            <person name="Shivaji S."/>
            <person name="Ara S."/>
            <person name="Begum Z."/>
            <person name="Srinivas T.N."/>
            <person name="Singh A."/>
            <person name="Kumar Pinnaka A."/>
        </authorList>
    </citation>
    <scope>NUCLEOTIDE SEQUENCE [LARGE SCALE GENOMIC DNA]</scope>
    <source>
        <strain evidence="2 3">AMV16</strain>
    </source>
</reference>
<dbReference type="PANTHER" id="PTHR41282">
    <property type="entry name" value="CONSERVED TRANSMEMBRANE PROTEIN-RELATED"/>
    <property type="match status" value="1"/>
</dbReference>
<feature type="transmembrane region" description="Helical" evidence="1">
    <location>
        <begin position="178"/>
        <end position="201"/>
    </location>
</feature>
<feature type="transmembrane region" description="Helical" evidence="1">
    <location>
        <begin position="144"/>
        <end position="166"/>
    </location>
</feature>
<protein>
    <submittedName>
        <fullName evidence="2">Putative membrane protein</fullName>
    </submittedName>
</protein>
<dbReference type="Pfam" id="PF12811">
    <property type="entry name" value="BaxI_1"/>
    <property type="match status" value="1"/>
</dbReference>
<dbReference type="EMBL" id="AODQ01000128">
    <property type="protein sequence ID" value="EMR01286.1"/>
    <property type="molecule type" value="Genomic_DNA"/>
</dbReference>
<dbReference type="OrthoDB" id="116480at2"/>
<dbReference type="eggNOG" id="COG4760">
    <property type="taxonomic scope" value="Bacteria"/>
</dbReference>
<comment type="caution">
    <text evidence="2">The sequence shown here is derived from an EMBL/GenBank/DDBJ whole genome shotgun (WGS) entry which is preliminary data.</text>
</comment>